<evidence type="ECO:0000313" key="11">
    <source>
        <dbReference type="Proteomes" id="UP000034805"/>
    </source>
</evidence>
<evidence type="ECO:0000256" key="8">
    <source>
        <dbReference type="ARBA" id="ARBA00051279"/>
    </source>
</evidence>
<dbReference type="STRING" id="113540.ENSSFOP00015042127"/>
<proteinExistence type="inferred from homology"/>
<keyword evidence="3 10" id="KW-0808">Transferase</keyword>
<evidence type="ECO:0000256" key="3">
    <source>
        <dbReference type="ARBA" id="ARBA00022679"/>
    </source>
</evidence>
<dbReference type="GO" id="GO:0042417">
    <property type="term" value="P:dopamine metabolic process"/>
    <property type="evidence" value="ECO:0007669"/>
    <property type="project" value="TreeGrafter"/>
</dbReference>
<dbReference type="GO" id="GO:0032502">
    <property type="term" value="P:developmental process"/>
    <property type="evidence" value="ECO:0007669"/>
    <property type="project" value="TreeGrafter"/>
</dbReference>
<accession>A0A0P7YF84</accession>
<protein>
    <recommendedName>
        <fullName evidence="1">catechol O-methyltransferase</fullName>
        <ecNumber evidence="1">2.1.1.6</ecNumber>
    </recommendedName>
</protein>
<dbReference type="InterPro" id="IPR002935">
    <property type="entry name" value="SAM_O-MeTrfase"/>
</dbReference>
<dbReference type="InterPro" id="IPR029063">
    <property type="entry name" value="SAM-dependent_MTases_sf"/>
</dbReference>
<sequence length="334" mass="37773">MRIGKNQERESSSSFKSVSTCLRLEVRERGRASGLWCKRDVEGGRKLRAQRDKKSAVARLGRKTTAAPRSMWLYFLSVCAGVAAALYVLWSWLIPAVVQYNPWLALLWHDAIVQQVLNILTRSTRPQRILKAVQNNATRGDAESVIAAIDNFCRKKEWAMNVGDDKGPILDSVVSEVSPSFALELGTYCGYSTIRIARLLPPGSRLITLEFNPDYAAIAHQIIAWAGLQDKVELLEGPSRDLIPQMKERFGIKSFDFVFLDHWKEFYLPDTKLLEECGLLRKGTVLLADNVICPGTPKYLEYVRNSPCYESCYFKSHLEYTKVEDGLEKSVFLG</sequence>
<dbReference type="PANTHER" id="PTHR43836:SF10">
    <property type="entry name" value="CATECHOL O-METHYLTRANSFERASE B"/>
    <property type="match status" value="1"/>
</dbReference>
<organism evidence="10 11">
    <name type="scientific">Scleropages formosus</name>
    <name type="common">Asian bonytongue</name>
    <name type="synonym">Osteoglossum formosum</name>
    <dbReference type="NCBI Taxonomy" id="113540"/>
    <lineage>
        <taxon>Eukaryota</taxon>
        <taxon>Metazoa</taxon>
        <taxon>Chordata</taxon>
        <taxon>Craniata</taxon>
        <taxon>Vertebrata</taxon>
        <taxon>Euteleostomi</taxon>
        <taxon>Actinopterygii</taxon>
        <taxon>Neopterygii</taxon>
        <taxon>Teleostei</taxon>
        <taxon>Osteoglossocephala</taxon>
        <taxon>Osteoglossomorpha</taxon>
        <taxon>Osteoglossiformes</taxon>
        <taxon>Osteoglossidae</taxon>
        <taxon>Scleropages</taxon>
    </lineage>
</organism>
<dbReference type="GO" id="GO:0042424">
    <property type="term" value="P:catecholamine catabolic process"/>
    <property type="evidence" value="ECO:0007669"/>
    <property type="project" value="TreeGrafter"/>
</dbReference>
<comment type="catalytic activity">
    <reaction evidence="8">
        <text>a catechol + S-adenosyl-L-methionine = a guaiacol + S-adenosyl-L-homocysteine + H(+)</text>
        <dbReference type="Rhea" id="RHEA:17877"/>
        <dbReference type="ChEBI" id="CHEBI:15378"/>
        <dbReference type="ChEBI" id="CHEBI:33566"/>
        <dbReference type="ChEBI" id="CHEBI:57856"/>
        <dbReference type="ChEBI" id="CHEBI:59789"/>
        <dbReference type="ChEBI" id="CHEBI:134251"/>
        <dbReference type="EC" id="2.1.1.6"/>
    </reaction>
</comment>
<keyword evidence="6" id="KW-0128">Catecholamine metabolism</keyword>
<dbReference type="PROSITE" id="PS51682">
    <property type="entry name" value="SAM_OMT_I"/>
    <property type="match status" value="1"/>
</dbReference>
<evidence type="ECO:0000313" key="10">
    <source>
        <dbReference type="EMBL" id="KPP65164.1"/>
    </source>
</evidence>
<reference evidence="10 11" key="1">
    <citation type="submission" date="2015-08" db="EMBL/GenBank/DDBJ databases">
        <title>The genome of the Asian arowana (Scleropages formosus).</title>
        <authorList>
            <person name="Tan M.H."/>
            <person name="Gan H.M."/>
            <person name="Croft L.J."/>
            <person name="Austin C.M."/>
        </authorList>
    </citation>
    <scope>NUCLEOTIDE SEQUENCE [LARGE SCALE GENOMIC DNA]</scope>
    <source>
        <strain evidence="10">Aro1</strain>
    </source>
</reference>
<keyword evidence="9" id="KW-0472">Membrane</keyword>
<dbReference type="EC" id="2.1.1.6" evidence="1"/>
<evidence type="ECO:0000256" key="7">
    <source>
        <dbReference type="ARBA" id="ARBA00023453"/>
    </source>
</evidence>
<dbReference type="GO" id="GO:0032259">
    <property type="term" value="P:methylation"/>
    <property type="evidence" value="ECO:0007669"/>
    <property type="project" value="UniProtKB-KW"/>
</dbReference>
<keyword evidence="4" id="KW-0949">S-adenosyl-L-methionine</keyword>
<name>A0A0P7YF84_SCLFO</name>
<dbReference type="PANTHER" id="PTHR43836">
    <property type="entry name" value="CATECHOL O-METHYLTRANSFERASE 1-RELATED"/>
    <property type="match status" value="1"/>
</dbReference>
<dbReference type="Gene3D" id="3.40.50.150">
    <property type="entry name" value="Vaccinia Virus protein VP39"/>
    <property type="match status" value="1"/>
</dbReference>
<evidence type="ECO:0000256" key="6">
    <source>
        <dbReference type="ARBA" id="ARBA00022939"/>
    </source>
</evidence>
<evidence type="ECO:0000256" key="2">
    <source>
        <dbReference type="ARBA" id="ARBA00022603"/>
    </source>
</evidence>
<keyword evidence="9" id="KW-0812">Transmembrane</keyword>
<dbReference type="SUPFAM" id="SSF53335">
    <property type="entry name" value="S-adenosyl-L-methionine-dependent methyltransferases"/>
    <property type="match status" value="1"/>
</dbReference>
<feature type="transmembrane region" description="Helical" evidence="9">
    <location>
        <begin position="72"/>
        <end position="94"/>
    </location>
</feature>
<evidence type="ECO:0000256" key="9">
    <source>
        <dbReference type="SAM" id="Phobius"/>
    </source>
</evidence>
<dbReference type="Pfam" id="PF01596">
    <property type="entry name" value="Methyltransf_3"/>
    <property type="match status" value="1"/>
</dbReference>
<dbReference type="GO" id="GO:0016206">
    <property type="term" value="F:catechol O-methyltransferase activity"/>
    <property type="evidence" value="ECO:0007669"/>
    <property type="project" value="UniProtKB-EC"/>
</dbReference>
<dbReference type="Proteomes" id="UP000034805">
    <property type="component" value="Unassembled WGS sequence"/>
</dbReference>
<dbReference type="FunFam" id="3.40.50.150:FF:000054">
    <property type="entry name" value="Catechol O-methyltransferase"/>
    <property type="match status" value="1"/>
</dbReference>
<evidence type="ECO:0000256" key="5">
    <source>
        <dbReference type="ARBA" id="ARBA00022867"/>
    </source>
</evidence>
<dbReference type="CDD" id="cd02440">
    <property type="entry name" value="AdoMet_MTases"/>
    <property type="match status" value="1"/>
</dbReference>
<dbReference type="EMBL" id="JARO02006499">
    <property type="protein sequence ID" value="KPP65164.1"/>
    <property type="molecule type" value="Genomic_DNA"/>
</dbReference>
<dbReference type="AlphaFoldDB" id="A0A0P7YF84"/>
<evidence type="ECO:0000256" key="1">
    <source>
        <dbReference type="ARBA" id="ARBA00012880"/>
    </source>
</evidence>
<comment type="caution">
    <text evidence="10">The sequence shown here is derived from an EMBL/GenBank/DDBJ whole genome shotgun (WGS) entry which is preliminary data.</text>
</comment>
<gene>
    <name evidence="10" type="ORF">Z043_116439</name>
</gene>
<evidence type="ECO:0000256" key="4">
    <source>
        <dbReference type="ARBA" id="ARBA00022691"/>
    </source>
</evidence>
<comment type="similarity">
    <text evidence="7">Belongs to the class I-like SAM-binding methyltransferase superfamily. Cation-dependent O-methyltransferase family.</text>
</comment>
<keyword evidence="5" id="KW-0531">Neurotransmitter degradation</keyword>
<keyword evidence="9" id="KW-1133">Transmembrane helix</keyword>
<keyword evidence="2 10" id="KW-0489">Methyltransferase</keyword>